<dbReference type="OrthoDB" id="9793837at2"/>
<evidence type="ECO:0000313" key="3">
    <source>
        <dbReference type="Proteomes" id="UP000273516"/>
    </source>
</evidence>
<dbReference type="Proteomes" id="UP000273516">
    <property type="component" value="Unassembled WGS sequence"/>
</dbReference>
<reference evidence="2 3" key="1">
    <citation type="submission" date="2018-07" db="EMBL/GenBank/DDBJ databases">
        <authorList>
            <person name="Zhang Y."/>
            <person name="Wang L."/>
            <person name="Ma S."/>
        </authorList>
    </citation>
    <scope>NUCLEOTIDE SEQUENCE [LARGE SCALE GENOMIC DNA]</scope>
    <source>
        <strain evidence="2 3">4-2</strain>
    </source>
</reference>
<protein>
    <recommendedName>
        <fullName evidence="1">DUF6671 domain-containing protein</fullName>
    </recommendedName>
</protein>
<comment type="caution">
    <text evidence="2">The sequence shown here is derived from an EMBL/GenBank/DDBJ whole genome shotgun (WGS) entry which is preliminary data.</text>
</comment>
<accession>A0A3M0LYA3</accession>
<dbReference type="RefSeq" id="WP_122114539.1">
    <property type="nucleotide sequence ID" value="NZ_QOKZ01000023.1"/>
</dbReference>
<dbReference type="EMBL" id="QOKZ01000023">
    <property type="protein sequence ID" value="RMC29973.1"/>
    <property type="molecule type" value="Genomic_DNA"/>
</dbReference>
<dbReference type="AlphaFoldDB" id="A0A3M0LYA3"/>
<proteinExistence type="predicted"/>
<evidence type="ECO:0000259" key="1">
    <source>
        <dbReference type="Pfam" id="PF20376"/>
    </source>
</evidence>
<sequence length="297" mass="31486">MKADAAETLSLGSNGPYRGRCAVLATMHGKEATIAPPFAERLGLSVEIPPGLDTDSLGTFSGEIARTGTIEEAAIAKARLGMAVTGVTLAIASEGSYGPHPQIPFIAAGFELMVLVDDDRGIVIREHLIDESPTYEHANAESVRELDGFLSRIGFPDHAVIVRPNGPDGSAPPIHKGIRSSADLQTAIEDCATRSDDGRAFVQTDMRAHMNRTRMATLGRLAERLAARISCLCPTCRTPGYGLTGVDKGLPCSWCGGPSILVRHQILGCVSCNHVERRARPDGLTHADPGQCPTCNP</sequence>
<feature type="domain" description="DUF6671" evidence="1">
    <location>
        <begin position="77"/>
        <end position="297"/>
    </location>
</feature>
<name>A0A3M0LYA3_9RHOB</name>
<keyword evidence="3" id="KW-1185">Reference proteome</keyword>
<evidence type="ECO:0000313" key="2">
    <source>
        <dbReference type="EMBL" id="RMC29973.1"/>
    </source>
</evidence>
<dbReference type="Pfam" id="PF20376">
    <property type="entry name" value="DUF6671"/>
    <property type="match status" value="1"/>
</dbReference>
<organism evidence="2 3">
    <name type="scientific">Paracoccus alkanivorans</name>
    <dbReference type="NCBI Taxonomy" id="2116655"/>
    <lineage>
        <taxon>Bacteria</taxon>
        <taxon>Pseudomonadati</taxon>
        <taxon>Pseudomonadota</taxon>
        <taxon>Alphaproteobacteria</taxon>
        <taxon>Rhodobacterales</taxon>
        <taxon>Paracoccaceae</taxon>
        <taxon>Paracoccus</taxon>
    </lineage>
</organism>
<dbReference type="InterPro" id="IPR046612">
    <property type="entry name" value="DUF6671"/>
</dbReference>
<gene>
    <name evidence="2" type="ORF">C9E81_22210</name>
</gene>